<dbReference type="PANTHER" id="PTHR12302">
    <property type="entry name" value="EBNA2 BINDING PROTEIN P100"/>
    <property type="match status" value="1"/>
</dbReference>
<sequence>MLTLLTAAALLLALAAACSARPEPSAAHEMFRIERVIDGDTVQIRLDGRKESVRLIGIDTPETKKPDTPVRFYGPEASEFTTQKLQGATVGLEWDIERRDRYGRLLAYVWLGDELFNRTLVQRGYARIATFPPNVKYVDALKKDQEKARSQGLGLWQSYEDAFPTEGRR</sequence>
<keyword evidence="7" id="KW-1185">Reference proteome</keyword>
<keyword evidence="2" id="KW-0255">Endonuclease</keyword>
<dbReference type="GO" id="GO:0003676">
    <property type="term" value="F:nucleic acid binding"/>
    <property type="evidence" value="ECO:0007669"/>
    <property type="project" value="InterPro"/>
</dbReference>
<organism evidence="6 7">
    <name type="scientific">Paenibacillus athensensis</name>
    <dbReference type="NCBI Taxonomy" id="1967502"/>
    <lineage>
        <taxon>Bacteria</taxon>
        <taxon>Bacillati</taxon>
        <taxon>Bacillota</taxon>
        <taxon>Bacilli</taxon>
        <taxon>Bacillales</taxon>
        <taxon>Paenibacillaceae</taxon>
        <taxon>Paenibacillus</taxon>
    </lineage>
</organism>
<evidence type="ECO:0000256" key="3">
    <source>
        <dbReference type="ARBA" id="ARBA00022801"/>
    </source>
</evidence>
<dbReference type="Gene3D" id="2.40.50.90">
    <property type="match status" value="1"/>
</dbReference>
<dbReference type="PROSITE" id="PS01123">
    <property type="entry name" value="TNASE_1"/>
    <property type="match status" value="1"/>
</dbReference>
<name>A0A4Y8PUP2_9BACL</name>
<dbReference type="InterPro" id="IPR002071">
    <property type="entry name" value="Thermonucl_AS"/>
</dbReference>
<feature type="chain" id="PRO_5039648777" description="TNase-like domain-containing protein" evidence="4">
    <location>
        <begin position="21"/>
        <end position="169"/>
    </location>
</feature>
<dbReference type="InterPro" id="IPR035437">
    <property type="entry name" value="SNase_OB-fold_sf"/>
</dbReference>
<dbReference type="GO" id="GO:0016787">
    <property type="term" value="F:hydrolase activity"/>
    <property type="evidence" value="ECO:0007669"/>
    <property type="project" value="UniProtKB-KW"/>
</dbReference>
<keyword evidence="3" id="KW-0378">Hydrolase</keyword>
<evidence type="ECO:0000313" key="7">
    <source>
        <dbReference type="Proteomes" id="UP000298246"/>
    </source>
</evidence>
<dbReference type="Pfam" id="PF00565">
    <property type="entry name" value="SNase"/>
    <property type="match status" value="1"/>
</dbReference>
<evidence type="ECO:0000313" key="6">
    <source>
        <dbReference type="EMBL" id="TFE84324.1"/>
    </source>
</evidence>
<evidence type="ECO:0000256" key="1">
    <source>
        <dbReference type="ARBA" id="ARBA00022722"/>
    </source>
</evidence>
<keyword evidence="1" id="KW-0540">Nuclease</keyword>
<comment type="caution">
    <text evidence="6">The sequence shown here is derived from an EMBL/GenBank/DDBJ whole genome shotgun (WGS) entry which is preliminary data.</text>
</comment>
<gene>
    <name evidence="6" type="ORF">B5M42_20560</name>
</gene>
<evidence type="ECO:0000256" key="4">
    <source>
        <dbReference type="SAM" id="SignalP"/>
    </source>
</evidence>
<proteinExistence type="predicted"/>
<reference evidence="6 7" key="1">
    <citation type="submission" date="2017-03" db="EMBL/GenBank/DDBJ databases">
        <title>Isolation of Levoglucosan Utilizing Bacteria.</title>
        <authorList>
            <person name="Arya A.S."/>
        </authorList>
    </citation>
    <scope>NUCLEOTIDE SEQUENCE [LARGE SCALE GENOMIC DNA]</scope>
    <source>
        <strain evidence="6 7">MEC069</strain>
    </source>
</reference>
<dbReference type="SMART" id="SM00318">
    <property type="entry name" value="SNc"/>
    <property type="match status" value="1"/>
</dbReference>
<protein>
    <recommendedName>
        <fullName evidence="5">TNase-like domain-containing protein</fullName>
    </recommendedName>
</protein>
<feature type="signal peptide" evidence="4">
    <location>
        <begin position="1"/>
        <end position="20"/>
    </location>
</feature>
<dbReference type="PROSITE" id="PS50830">
    <property type="entry name" value="TNASE_3"/>
    <property type="match status" value="1"/>
</dbReference>
<feature type="domain" description="TNase-like" evidence="5">
    <location>
        <begin position="27"/>
        <end position="158"/>
    </location>
</feature>
<evidence type="ECO:0000256" key="2">
    <source>
        <dbReference type="ARBA" id="ARBA00022759"/>
    </source>
</evidence>
<evidence type="ECO:0000259" key="5">
    <source>
        <dbReference type="PROSITE" id="PS50830"/>
    </source>
</evidence>
<dbReference type="PROSITE" id="PS01284">
    <property type="entry name" value="TNASE_2"/>
    <property type="match status" value="1"/>
</dbReference>
<dbReference type="Proteomes" id="UP000298246">
    <property type="component" value="Unassembled WGS sequence"/>
</dbReference>
<dbReference type="InterPro" id="IPR016071">
    <property type="entry name" value="Staphylococal_nuclease_OB-fold"/>
</dbReference>
<accession>A0A4Y8PUP2</accession>
<dbReference type="AlphaFoldDB" id="A0A4Y8PUP2"/>
<dbReference type="SUPFAM" id="SSF50199">
    <property type="entry name" value="Staphylococcal nuclease"/>
    <property type="match status" value="1"/>
</dbReference>
<dbReference type="PANTHER" id="PTHR12302:SF3">
    <property type="entry name" value="SERINE_THREONINE-PROTEIN KINASE 31"/>
    <property type="match status" value="1"/>
</dbReference>
<keyword evidence="4" id="KW-0732">Signal</keyword>
<dbReference type="EMBL" id="MYFO01000036">
    <property type="protein sequence ID" value="TFE84324.1"/>
    <property type="molecule type" value="Genomic_DNA"/>
</dbReference>
<dbReference type="GO" id="GO:0004519">
    <property type="term" value="F:endonuclease activity"/>
    <property type="evidence" value="ECO:0007669"/>
    <property type="project" value="UniProtKB-KW"/>
</dbReference>